<dbReference type="InterPro" id="IPR029060">
    <property type="entry name" value="PIN-like_dom_sf"/>
</dbReference>
<keyword evidence="10" id="KW-1185">Reference proteome</keyword>
<evidence type="ECO:0000256" key="6">
    <source>
        <dbReference type="ARBA" id="ARBA00022842"/>
    </source>
</evidence>
<evidence type="ECO:0000256" key="4">
    <source>
        <dbReference type="ARBA" id="ARBA00022723"/>
    </source>
</evidence>
<evidence type="ECO:0000256" key="7">
    <source>
        <dbReference type="ARBA" id="ARBA00038093"/>
    </source>
</evidence>
<comment type="similarity">
    <text evidence="7">Belongs to the PINc/VapC protein family.</text>
</comment>
<dbReference type="GeneID" id="96623107"/>
<dbReference type="InterPro" id="IPR050556">
    <property type="entry name" value="Type_II_TA_system_RNase"/>
</dbReference>
<dbReference type="KEGG" id="rter:IDM49_02560"/>
<evidence type="ECO:0000259" key="8">
    <source>
        <dbReference type="Pfam" id="PF01850"/>
    </source>
</evidence>
<evidence type="ECO:0000313" key="9">
    <source>
        <dbReference type="EMBL" id="QNV38184.1"/>
    </source>
</evidence>
<gene>
    <name evidence="9" type="ORF">IDM49_02560</name>
</gene>
<keyword evidence="4" id="KW-0479">Metal-binding</keyword>
<dbReference type="SUPFAM" id="SSF88723">
    <property type="entry name" value="PIN domain-like"/>
    <property type="match status" value="1"/>
</dbReference>
<evidence type="ECO:0000256" key="2">
    <source>
        <dbReference type="ARBA" id="ARBA00022649"/>
    </source>
</evidence>
<dbReference type="AlphaFoldDB" id="A0A7H2BET8"/>
<organism evidence="9 10">
    <name type="scientific">Rothia terrae</name>
    <dbReference type="NCBI Taxonomy" id="396015"/>
    <lineage>
        <taxon>Bacteria</taxon>
        <taxon>Bacillati</taxon>
        <taxon>Actinomycetota</taxon>
        <taxon>Actinomycetes</taxon>
        <taxon>Micrococcales</taxon>
        <taxon>Micrococcaceae</taxon>
        <taxon>Rothia</taxon>
    </lineage>
</organism>
<feature type="domain" description="PIN" evidence="8">
    <location>
        <begin position="2"/>
        <end position="129"/>
    </location>
</feature>
<dbReference type="RefSeq" id="WP_168614824.1">
    <property type="nucleotide sequence ID" value="NZ_BAAAOX010000005.1"/>
</dbReference>
<dbReference type="Proteomes" id="UP000516404">
    <property type="component" value="Chromosome"/>
</dbReference>
<keyword evidence="3" id="KW-0540">Nuclease</keyword>
<evidence type="ECO:0000256" key="1">
    <source>
        <dbReference type="ARBA" id="ARBA00001946"/>
    </source>
</evidence>
<name>A0A7H2BET8_9MICC</name>
<protein>
    <submittedName>
        <fullName evidence="9">Type II toxin-antitoxin system VapC family toxin</fullName>
    </submittedName>
</protein>
<dbReference type="PANTHER" id="PTHR33653:SF1">
    <property type="entry name" value="RIBONUCLEASE VAPC2"/>
    <property type="match status" value="1"/>
</dbReference>
<dbReference type="Gene3D" id="3.40.50.1010">
    <property type="entry name" value="5'-nuclease"/>
    <property type="match status" value="1"/>
</dbReference>
<keyword evidence="2" id="KW-1277">Toxin-antitoxin system</keyword>
<reference evidence="9 10" key="1">
    <citation type="submission" date="2020-09" db="EMBL/GenBank/DDBJ databases">
        <title>Investigation of environmental microbes.</title>
        <authorList>
            <person name="Ou Y."/>
            <person name="Kang Q."/>
        </authorList>
    </citation>
    <scope>NUCLEOTIDE SEQUENCE [LARGE SCALE GENOMIC DNA]</scope>
    <source>
        <strain evidence="9 10">KJZ-14</strain>
    </source>
</reference>
<evidence type="ECO:0000256" key="3">
    <source>
        <dbReference type="ARBA" id="ARBA00022722"/>
    </source>
</evidence>
<keyword evidence="5" id="KW-0378">Hydrolase</keyword>
<dbReference type="Pfam" id="PF01850">
    <property type="entry name" value="PIN"/>
    <property type="match status" value="1"/>
</dbReference>
<dbReference type="InterPro" id="IPR002716">
    <property type="entry name" value="PIN_dom"/>
</dbReference>
<keyword evidence="6" id="KW-0460">Magnesium</keyword>
<dbReference type="GO" id="GO:0046872">
    <property type="term" value="F:metal ion binding"/>
    <property type="evidence" value="ECO:0007669"/>
    <property type="project" value="UniProtKB-KW"/>
</dbReference>
<dbReference type="GO" id="GO:0004518">
    <property type="term" value="F:nuclease activity"/>
    <property type="evidence" value="ECO:0007669"/>
    <property type="project" value="UniProtKB-KW"/>
</dbReference>
<dbReference type="PANTHER" id="PTHR33653">
    <property type="entry name" value="RIBONUCLEASE VAPC2"/>
    <property type="match status" value="1"/>
</dbReference>
<dbReference type="CDD" id="cd18746">
    <property type="entry name" value="PIN_VapC4-5_FitB-like"/>
    <property type="match status" value="1"/>
</dbReference>
<comment type="cofactor">
    <cofactor evidence="1">
        <name>Mg(2+)</name>
        <dbReference type="ChEBI" id="CHEBI:18420"/>
    </cofactor>
</comment>
<dbReference type="GO" id="GO:0016787">
    <property type="term" value="F:hydrolase activity"/>
    <property type="evidence" value="ECO:0007669"/>
    <property type="project" value="UniProtKB-KW"/>
</dbReference>
<proteinExistence type="inferred from homology"/>
<evidence type="ECO:0000313" key="10">
    <source>
        <dbReference type="Proteomes" id="UP000516404"/>
    </source>
</evidence>
<accession>A0A7H2BET8</accession>
<dbReference type="EMBL" id="CP061539">
    <property type="protein sequence ID" value="QNV38184.1"/>
    <property type="molecule type" value="Genomic_DNA"/>
</dbReference>
<sequence>MYVLDTNVVSEIRKPASKIDANVKAWIENHYLSDLYITALTVFEVEIGVRRMLRKDQQQGQKLEKWYRHQLLPMFDGRILPLDSRSAQVSAAFQVPDPRPERDCFIAAIAVNHRMKLVTRNEKDFHAIDVSLINPWKISDA</sequence>
<evidence type="ECO:0000256" key="5">
    <source>
        <dbReference type="ARBA" id="ARBA00022801"/>
    </source>
</evidence>